<dbReference type="InterPro" id="IPR045865">
    <property type="entry name" value="ACT-like_dom_sf"/>
</dbReference>
<dbReference type="InterPro" id="IPR036291">
    <property type="entry name" value="NAD(P)-bd_dom_sf"/>
</dbReference>
<dbReference type="SUPFAM" id="SSF55021">
    <property type="entry name" value="ACT-like"/>
    <property type="match status" value="1"/>
</dbReference>
<dbReference type="GO" id="GO:0004617">
    <property type="term" value="F:phosphoglycerate dehydrogenase activity"/>
    <property type="evidence" value="ECO:0007669"/>
    <property type="project" value="UniProtKB-EC"/>
</dbReference>
<evidence type="ECO:0000256" key="4">
    <source>
        <dbReference type="ARBA" id="ARBA00013143"/>
    </source>
</evidence>
<organism evidence="15 16">
    <name type="scientific">Cyanidiococcus yangmingshanensis</name>
    <dbReference type="NCBI Taxonomy" id="2690220"/>
    <lineage>
        <taxon>Eukaryota</taxon>
        <taxon>Rhodophyta</taxon>
        <taxon>Bangiophyceae</taxon>
        <taxon>Cyanidiales</taxon>
        <taxon>Cyanidiaceae</taxon>
        <taxon>Cyanidiococcus</taxon>
    </lineage>
</organism>
<dbReference type="UniPathway" id="UPA00135">
    <property type="reaction ID" value="UER00196"/>
</dbReference>
<evidence type="ECO:0000256" key="13">
    <source>
        <dbReference type="RuleBase" id="RU363003"/>
    </source>
</evidence>
<evidence type="ECO:0000256" key="7">
    <source>
        <dbReference type="ARBA" id="ARBA00022605"/>
    </source>
</evidence>
<dbReference type="GO" id="GO:0006564">
    <property type="term" value="P:L-serine biosynthetic process"/>
    <property type="evidence" value="ECO:0007669"/>
    <property type="project" value="UniProtKB-KW"/>
</dbReference>
<evidence type="ECO:0000256" key="1">
    <source>
        <dbReference type="ARBA" id="ARBA00005216"/>
    </source>
</evidence>
<dbReference type="InterPro" id="IPR029009">
    <property type="entry name" value="ASB_dom_sf"/>
</dbReference>
<dbReference type="Pfam" id="PF01842">
    <property type="entry name" value="ACT"/>
    <property type="match status" value="1"/>
</dbReference>
<dbReference type="GO" id="GO:0051287">
    <property type="term" value="F:NAD binding"/>
    <property type="evidence" value="ECO:0007669"/>
    <property type="project" value="UniProtKB-UniRule"/>
</dbReference>
<dbReference type="CDD" id="cd12173">
    <property type="entry name" value="PGDH_4"/>
    <property type="match status" value="1"/>
</dbReference>
<comment type="caution">
    <text evidence="15">The sequence shown here is derived from an EMBL/GenBank/DDBJ whole genome shotgun (WGS) entry which is preliminary data.</text>
</comment>
<dbReference type="EC" id="1.1.1.95" evidence="4 13"/>
<comment type="catalytic activity">
    <reaction evidence="12 13">
        <text>(2R)-3-phosphoglycerate + NAD(+) = 3-phosphooxypyruvate + NADH + H(+)</text>
        <dbReference type="Rhea" id="RHEA:12641"/>
        <dbReference type="ChEBI" id="CHEBI:15378"/>
        <dbReference type="ChEBI" id="CHEBI:18110"/>
        <dbReference type="ChEBI" id="CHEBI:57540"/>
        <dbReference type="ChEBI" id="CHEBI:57945"/>
        <dbReference type="ChEBI" id="CHEBI:58272"/>
        <dbReference type="EC" id="1.1.1.95"/>
    </reaction>
</comment>
<dbReference type="AlphaFoldDB" id="A0A7J7IFN1"/>
<dbReference type="PANTHER" id="PTHR42938">
    <property type="entry name" value="FORMATE DEHYDROGENASE 1"/>
    <property type="match status" value="1"/>
</dbReference>
<evidence type="ECO:0000313" key="15">
    <source>
        <dbReference type="EMBL" id="KAF6001883.1"/>
    </source>
</evidence>
<dbReference type="CDD" id="cd04902">
    <property type="entry name" value="ACT_3PGDH-xct"/>
    <property type="match status" value="1"/>
</dbReference>
<dbReference type="SUPFAM" id="SSF52283">
    <property type="entry name" value="Formate/glycerate dehydrogenase catalytic domain-like"/>
    <property type="match status" value="1"/>
</dbReference>
<evidence type="ECO:0000256" key="3">
    <source>
        <dbReference type="ARBA" id="ARBA00011881"/>
    </source>
</evidence>
<keyword evidence="10 13" id="KW-0520">NAD</keyword>
<dbReference type="InterPro" id="IPR002912">
    <property type="entry name" value="ACT_dom"/>
</dbReference>
<protein>
    <recommendedName>
        <fullName evidence="5 13">D-3-phosphoglycerate dehydrogenase</fullName>
        <ecNumber evidence="4 13">1.1.1.95</ecNumber>
    </recommendedName>
</protein>
<dbReference type="Proteomes" id="UP000530660">
    <property type="component" value="Unassembled WGS sequence"/>
</dbReference>
<dbReference type="Pfam" id="PF19304">
    <property type="entry name" value="PGDH_inter"/>
    <property type="match status" value="1"/>
</dbReference>
<evidence type="ECO:0000256" key="6">
    <source>
        <dbReference type="ARBA" id="ARBA00022553"/>
    </source>
</evidence>
<evidence type="ECO:0000256" key="2">
    <source>
        <dbReference type="ARBA" id="ARBA00005854"/>
    </source>
</evidence>
<evidence type="ECO:0000256" key="11">
    <source>
        <dbReference type="ARBA" id="ARBA00023299"/>
    </source>
</evidence>
<comment type="pathway">
    <text evidence="1 13">Amino-acid biosynthesis; L-serine biosynthesis; L-serine from 3-phospho-D-glycerate: step 1/3.</text>
</comment>
<keyword evidence="6" id="KW-0597">Phosphoprotein</keyword>
<keyword evidence="9 13" id="KW-0560">Oxidoreductase</keyword>
<evidence type="ECO:0000256" key="8">
    <source>
        <dbReference type="ARBA" id="ARBA00022990"/>
    </source>
</evidence>
<name>A0A7J7IFN1_9RHOD</name>
<proteinExistence type="inferred from homology"/>
<evidence type="ECO:0000256" key="10">
    <source>
        <dbReference type="ARBA" id="ARBA00023027"/>
    </source>
</evidence>
<dbReference type="OrthoDB" id="298012at2759"/>
<feature type="domain" description="ACT" evidence="14">
    <location>
        <begin position="575"/>
        <end position="646"/>
    </location>
</feature>
<gene>
    <name evidence="15" type="ORF">F1559_000817</name>
</gene>
<dbReference type="PANTHER" id="PTHR42938:SF22">
    <property type="entry name" value="D-3-PHOSPHOGLYCERATE DEHYDROGENASE"/>
    <property type="match status" value="1"/>
</dbReference>
<dbReference type="InterPro" id="IPR029753">
    <property type="entry name" value="D-isomer_DH_CS"/>
</dbReference>
<dbReference type="InterPro" id="IPR015878">
    <property type="entry name" value="Ado_hCys_hydrolase_NAD-bd"/>
</dbReference>
<accession>A0A7J7IFN1</accession>
<dbReference type="InterPro" id="IPR006140">
    <property type="entry name" value="D-isomer_DH_NAD-bd"/>
</dbReference>
<dbReference type="PROSITE" id="PS00670">
    <property type="entry name" value="D_2_HYDROXYACID_DH_2"/>
    <property type="match status" value="1"/>
</dbReference>
<dbReference type="PROSITE" id="PS51671">
    <property type="entry name" value="ACT"/>
    <property type="match status" value="1"/>
</dbReference>
<keyword evidence="8" id="KW-0007">Acetylation</keyword>
<dbReference type="SUPFAM" id="SSF51735">
    <property type="entry name" value="NAD(P)-binding Rossmann-fold domains"/>
    <property type="match status" value="1"/>
</dbReference>
<comment type="subunit">
    <text evidence="3">Homotetramer.</text>
</comment>
<dbReference type="FunFam" id="3.40.50.720:FF:000021">
    <property type="entry name" value="D-3-phosphoglycerate dehydrogenase"/>
    <property type="match status" value="1"/>
</dbReference>
<keyword evidence="7 13" id="KW-0028">Amino-acid biosynthesis</keyword>
<evidence type="ECO:0000259" key="14">
    <source>
        <dbReference type="PROSITE" id="PS51671"/>
    </source>
</evidence>
<dbReference type="FunFam" id="3.30.70.260:FF:000008">
    <property type="entry name" value="D-3-phosphoglycerate dehydrogenase, chloroplastic"/>
    <property type="match status" value="1"/>
</dbReference>
<comment type="similarity">
    <text evidence="2 13">Belongs to the D-isomer specific 2-hydroxyacid dehydrogenase family.</text>
</comment>
<dbReference type="Gene3D" id="3.40.50.720">
    <property type="entry name" value="NAD(P)-binding Rossmann-like Domain"/>
    <property type="match status" value="2"/>
</dbReference>
<evidence type="ECO:0000313" key="16">
    <source>
        <dbReference type="Proteomes" id="UP000530660"/>
    </source>
</evidence>
<dbReference type="Pfam" id="PF00389">
    <property type="entry name" value="2-Hacid_dh"/>
    <property type="match status" value="1"/>
</dbReference>
<dbReference type="Gene3D" id="3.30.1330.90">
    <property type="entry name" value="D-3-phosphoglycerate dehydrogenase, domain 3"/>
    <property type="match status" value="1"/>
</dbReference>
<reference evidence="15 16" key="1">
    <citation type="journal article" date="2020" name="J. Phycol.">
        <title>Comparative genome analysis reveals Cyanidiococcus gen. nov., a new extremophilic red algal genus sister to Cyanidioschyzon (Cyanidioschyzonaceae, Rhodophyta).</title>
        <authorList>
            <person name="Liu S.-L."/>
            <person name="Chiang Y.-R."/>
            <person name="Yoon H.S."/>
            <person name="Fu H.-Y."/>
        </authorList>
    </citation>
    <scope>NUCLEOTIDE SEQUENCE [LARGE SCALE GENOMIC DNA]</scope>
    <source>
        <strain evidence="15 16">THAL066</strain>
    </source>
</reference>
<dbReference type="InterPro" id="IPR006236">
    <property type="entry name" value="PGDH"/>
</dbReference>
<dbReference type="InterPro" id="IPR006139">
    <property type="entry name" value="D-isomer_2_OHA_DH_cat_dom"/>
</dbReference>
<dbReference type="SUPFAM" id="SSF143548">
    <property type="entry name" value="Serine metabolism enzymes domain"/>
    <property type="match status" value="1"/>
</dbReference>
<dbReference type="Pfam" id="PF02826">
    <property type="entry name" value="2-Hacid_dh_C"/>
    <property type="match status" value="1"/>
</dbReference>
<sequence>MVFVVASGFVKEWNCEQSSLAVVAAVARERRIGFCCRSDRPALASSRVAFVSGSSAVRVAISSRKCCQLVWRGGRRIRLAQRTLFCLAQTVSDSLEQMRKTSSSSVMENGSIGMLSGKVLVPEKLDDDGVALLERAGLQVACRYDLSEEQLCAALGEYDALIVRSGTKVTRDLLERASPARLRVIGRAGVGVDNIDLAAASERGIVVVNAPTGNCVAAAEHTVAMLMALARNIAAADASMKNDQWNRNKFMGVSLVDKTLGVCGFGRIGREVARRCRGLGMRVVAYDPYCAAEVTKSVGAELCRSLDELLHASDFITVHMPLTESTKNMIDRNTLSKCKDGVRILNVARGGIIDEDALLEALESGKVAGAALDVFVQEPPNKFPTSASGRLAKHSKVVATPHLGASTVEAQLDVAIEVAEAVVTALRGDFAPTTVNAPSLPPEMLATLKPVADLAQDLGKLAAALAERIQHVNITYAFRDAEKRNATRFLRASILRGLLEHSSALPINYVNADVVAERRGISWTEVIPSTIGSGDAEFLRLEVGGHTCEGRVTSGMPRVTRIDDFDIDICLNGRVLAYEQVDRPGMIGLVGTILGNAGVNISFMTLGRDDKGGRALVLLGVDSEPDSATLDAIAERIGFRPRMMVF</sequence>
<evidence type="ECO:0000256" key="12">
    <source>
        <dbReference type="ARBA" id="ARBA00048731"/>
    </source>
</evidence>
<evidence type="ECO:0000256" key="5">
    <source>
        <dbReference type="ARBA" id="ARBA00021582"/>
    </source>
</evidence>
<dbReference type="Gene3D" id="3.30.70.260">
    <property type="match status" value="1"/>
</dbReference>
<dbReference type="EMBL" id="VWRR01000012">
    <property type="protein sequence ID" value="KAF6001883.1"/>
    <property type="molecule type" value="Genomic_DNA"/>
</dbReference>
<keyword evidence="11 13" id="KW-0718">Serine biosynthesis</keyword>
<dbReference type="PROSITE" id="PS00671">
    <property type="entry name" value="D_2_HYDROXYACID_DH_3"/>
    <property type="match status" value="1"/>
</dbReference>
<evidence type="ECO:0000256" key="9">
    <source>
        <dbReference type="ARBA" id="ARBA00023002"/>
    </source>
</evidence>
<dbReference type="SMART" id="SM00997">
    <property type="entry name" value="AdoHcyase_NAD"/>
    <property type="match status" value="1"/>
</dbReference>
<dbReference type="NCBIfam" id="TIGR01327">
    <property type="entry name" value="PGDH"/>
    <property type="match status" value="1"/>
</dbReference>
<keyword evidence="16" id="KW-1185">Reference proteome</keyword>
<dbReference type="InterPro" id="IPR045626">
    <property type="entry name" value="PGDH_ASB_dom"/>
</dbReference>